<feature type="region of interest" description="Disordered" evidence="1">
    <location>
        <begin position="116"/>
        <end position="135"/>
    </location>
</feature>
<dbReference type="Proteomes" id="UP000288805">
    <property type="component" value="Unassembled WGS sequence"/>
</dbReference>
<dbReference type="AlphaFoldDB" id="A0A438FL76"/>
<feature type="compositionally biased region" description="Acidic residues" evidence="1">
    <location>
        <begin position="119"/>
        <end position="135"/>
    </location>
</feature>
<sequence>MTNRSGSGSGTTSGSSATGQDPALKNCTPVERNKNDTICNYCGLLIKSECITRFKFHLLHTNPHSNTKKCPKVSSDIKEEIQEILHKKTKAKAKKTIDIEEIRVELCGTMGDNQRYVIDEDNDDNDDDDDDDDDDNDVYMYMTDMLPNEQDAYKVAVRVPKAIEWDQQQHVNICGKQA</sequence>
<feature type="compositionally biased region" description="Low complexity" evidence="1">
    <location>
        <begin position="10"/>
        <end position="19"/>
    </location>
</feature>
<evidence type="ECO:0000313" key="3">
    <source>
        <dbReference type="Proteomes" id="UP000288805"/>
    </source>
</evidence>
<gene>
    <name evidence="2" type="ORF">CK203_053075</name>
</gene>
<proteinExistence type="predicted"/>
<evidence type="ECO:0000256" key="1">
    <source>
        <dbReference type="SAM" id="MobiDB-lite"/>
    </source>
</evidence>
<organism evidence="2 3">
    <name type="scientific">Vitis vinifera</name>
    <name type="common">Grape</name>
    <dbReference type="NCBI Taxonomy" id="29760"/>
    <lineage>
        <taxon>Eukaryota</taxon>
        <taxon>Viridiplantae</taxon>
        <taxon>Streptophyta</taxon>
        <taxon>Embryophyta</taxon>
        <taxon>Tracheophyta</taxon>
        <taxon>Spermatophyta</taxon>
        <taxon>Magnoliopsida</taxon>
        <taxon>eudicotyledons</taxon>
        <taxon>Gunneridae</taxon>
        <taxon>Pentapetalae</taxon>
        <taxon>rosids</taxon>
        <taxon>Vitales</taxon>
        <taxon>Vitaceae</taxon>
        <taxon>Viteae</taxon>
        <taxon>Vitis</taxon>
    </lineage>
</organism>
<name>A0A438FL76_VITVI</name>
<accession>A0A438FL76</accession>
<comment type="caution">
    <text evidence="2">The sequence shown here is derived from an EMBL/GenBank/DDBJ whole genome shotgun (WGS) entry which is preliminary data.</text>
</comment>
<dbReference type="EMBL" id="QGNW01000847">
    <property type="protein sequence ID" value="RVW60721.1"/>
    <property type="molecule type" value="Genomic_DNA"/>
</dbReference>
<dbReference type="PANTHER" id="PTHR46951">
    <property type="entry name" value="BED-TYPE DOMAIN-CONTAINING PROTEIN"/>
    <property type="match status" value="1"/>
</dbReference>
<reference evidence="2 3" key="1">
    <citation type="journal article" date="2018" name="PLoS Genet.">
        <title>Population sequencing reveals clonal diversity and ancestral inbreeding in the grapevine cultivar Chardonnay.</title>
        <authorList>
            <person name="Roach M.J."/>
            <person name="Johnson D.L."/>
            <person name="Bohlmann J."/>
            <person name="van Vuuren H.J."/>
            <person name="Jones S.J."/>
            <person name="Pretorius I.S."/>
            <person name="Schmidt S.A."/>
            <person name="Borneman A.R."/>
        </authorList>
    </citation>
    <scope>NUCLEOTIDE SEQUENCE [LARGE SCALE GENOMIC DNA]</scope>
    <source>
        <strain evidence="3">cv. Chardonnay</strain>
        <tissue evidence="2">Leaf</tissue>
    </source>
</reference>
<feature type="region of interest" description="Disordered" evidence="1">
    <location>
        <begin position="1"/>
        <end position="26"/>
    </location>
</feature>
<dbReference type="PANTHER" id="PTHR46951:SF2">
    <property type="entry name" value="BED-TYPE DOMAIN-CONTAINING PROTEIN"/>
    <property type="match status" value="1"/>
</dbReference>
<evidence type="ECO:0000313" key="2">
    <source>
        <dbReference type="EMBL" id="RVW60721.1"/>
    </source>
</evidence>
<protein>
    <recommendedName>
        <fullName evidence="4">BED-type domain-containing protein</fullName>
    </recommendedName>
</protein>
<evidence type="ECO:0008006" key="4">
    <source>
        <dbReference type="Google" id="ProtNLM"/>
    </source>
</evidence>